<keyword evidence="4" id="KW-1185">Reference proteome</keyword>
<evidence type="ECO:0000259" key="2">
    <source>
        <dbReference type="PROSITE" id="PS50110"/>
    </source>
</evidence>
<protein>
    <submittedName>
        <fullName evidence="3">LytTR family transcriptional regulator DNA-binding domain-containing protein</fullName>
    </submittedName>
</protein>
<dbReference type="Proteomes" id="UP000564806">
    <property type="component" value="Unassembled WGS sequence"/>
</dbReference>
<dbReference type="GO" id="GO:0000160">
    <property type="term" value="P:phosphorelay signal transduction system"/>
    <property type="evidence" value="ECO:0007669"/>
    <property type="project" value="InterPro"/>
</dbReference>
<proteinExistence type="predicted"/>
<dbReference type="AlphaFoldDB" id="A0A850EK77"/>
<name>A0A850EK77_9BACL</name>
<accession>A0A850EK77</accession>
<reference evidence="3" key="1">
    <citation type="submission" date="2020-06" db="EMBL/GenBank/DDBJ databases">
        <title>Paenibacillus sp. nov., isolated from soil.</title>
        <authorList>
            <person name="Seo Y.L."/>
        </authorList>
    </citation>
    <scope>NUCLEOTIDE SEQUENCE [LARGE SCALE GENOMIC DNA]</scope>
    <source>
        <strain evidence="3">JW14</strain>
    </source>
</reference>
<keyword evidence="3" id="KW-0238">DNA-binding</keyword>
<evidence type="ECO:0000256" key="1">
    <source>
        <dbReference type="PROSITE-ProRule" id="PRU00169"/>
    </source>
</evidence>
<evidence type="ECO:0000313" key="4">
    <source>
        <dbReference type="Proteomes" id="UP000564806"/>
    </source>
</evidence>
<dbReference type="PROSITE" id="PS50110">
    <property type="entry name" value="RESPONSE_REGULATORY"/>
    <property type="match status" value="1"/>
</dbReference>
<dbReference type="Pfam" id="PF04397">
    <property type="entry name" value="LytTR"/>
    <property type="match status" value="1"/>
</dbReference>
<dbReference type="SUPFAM" id="SSF52172">
    <property type="entry name" value="CheY-like"/>
    <property type="match status" value="1"/>
</dbReference>
<dbReference type="EMBL" id="JABWCS010000209">
    <property type="protein sequence ID" value="NUU61465.1"/>
    <property type="molecule type" value="Genomic_DNA"/>
</dbReference>
<comment type="caution">
    <text evidence="1">Lacks conserved residue(s) required for the propagation of feature annotation.</text>
</comment>
<dbReference type="GO" id="GO:0003677">
    <property type="term" value="F:DNA binding"/>
    <property type="evidence" value="ECO:0007669"/>
    <property type="project" value="UniProtKB-KW"/>
</dbReference>
<feature type="domain" description="Response regulatory" evidence="2">
    <location>
        <begin position="3"/>
        <end position="123"/>
    </location>
</feature>
<evidence type="ECO:0000313" key="3">
    <source>
        <dbReference type="EMBL" id="NUU61465.1"/>
    </source>
</evidence>
<comment type="caution">
    <text evidence="3">The sequence shown here is derived from an EMBL/GenBank/DDBJ whole genome shotgun (WGS) entry which is preliminary data.</text>
</comment>
<gene>
    <name evidence="3" type="ORF">HPT30_14075</name>
</gene>
<dbReference type="InterPro" id="IPR007492">
    <property type="entry name" value="LytTR_DNA-bd_dom"/>
</dbReference>
<dbReference type="Gene3D" id="2.40.50.1020">
    <property type="entry name" value="LytTr DNA-binding domain"/>
    <property type="match status" value="1"/>
</dbReference>
<dbReference type="InterPro" id="IPR011006">
    <property type="entry name" value="CheY-like_superfamily"/>
</dbReference>
<sequence>MYKIVLCDDNEFFLKELQQALEEIFRVNRCKYSIEKLNSGIALLEKIEHEKKGYNIIFLNVNKGESQEFLIAKRISIMHKDCILIFTSNLCDIANEGYKYGAFRWILKSNLKEEVYEAINSIVGVHSSAITDERVIRFKFRHEEEYDYINVLERDIIQLYKKNRRVVLVTLQGDYELLLYTLIRYKNYINSNNFLIVSRSRLINLYHVERLKGDFFQLSNGDTVCLGSDERIKKHVKKYYSIRYKKGAT</sequence>
<dbReference type="InterPro" id="IPR001789">
    <property type="entry name" value="Sig_transdc_resp-reg_receiver"/>
</dbReference>
<dbReference type="Gene3D" id="3.40.50.2300">
    <property type="match status" value="1"/>
</dbReference>
<dbReference type="RefSeq" id="WP_175371991.1">
    <property type="nucleotide sequence ID" value="NZ_JABWCS010000209.1"/>
</dbReference>
<organism evidence="3 4">
    <name type="scientific">Paenibacillus agri</name>
    <dbReference type="NCBI Taxonomy" id="2744309"/>
    <lineage>
        <taxon>Bacteria</taxon>
        <taxon>Bacillati</taxon>
        <taxon>Bacillota</taxon>
        <taxon>Bacilli</taxon>
        <taxon>Bacillales</taxon>
        <taxon>Paenibacillaceae</taxon>
        <taxon>Paenibacillus</taxon>
    </lineage>
</organism>